<proteinExistence type="predicted"/>
<evidence type="ECO:0000313" key="3">
    <source>
        <dbReference type="Proteomes" id="UP000679725"/>
    </source>
</evidence>
<evidence type="ECO:0000313" key="2">
    <source>
        <dbReference type="EMBL" id="CAG5068097.1"/>
    </source>
</evidence>
<sequence>MKKYVLIYGLIMGAILCVNALYQVNLCYTNPDFKSNDVLGYTALIVIFSLIFFGIRNYRNKQLDGVITFGKAFKMGAIIAFTSATMYVVVWLFYYYLVVPDFLDHYIPHVLKEASRNGATQAELAQKTTEMNQFEEMYQNPAFVVLTTYAEVLPIGLVVALISSLILKSKSGRSETGANNFA</sequence>
<feature type="transmembrane region" description="Helical" evidence="1">
    <location>
        <begin position="38"/>
        <end position="55"/>
    </location>
</feature>
<dbReference type="Pfam" id="PF13858">
    <property type="entry name" value="DUF4199"/>
    <property type="match status" value="1"/>
</dbReference>
<organism evidence="2 3">
    <name type="scientific">Dyadobacter linearis</name>
    <dbReference type="NCBI Taxonomy" id="2823330"/>
    <lineage>
        <taxon>Bacteria</taxon>
        <taxon>Pseudomonadati</taxon>
        <taxon>Bacteroidota</taxon>
        <taxon>Cytophagia</taxon>
        <taxon>Cytophagales</taxon>
        <taxon>Spirosomataceae</taxon>
        <taxon>Dyadobacter</taxon>
    </lineage>
</organism>
<feature type="transmembrane region" description="Helical" evidence="1">
    <location>
        <begin position="142"/>
        <end position="167"/>
    </location>
</feature>
<keyword evidence="1" id="KW-0812">Transmembrane</keyword>
<reference evidence="2 3" key="1">
    <citation type="submission" date="2021-04" db="EMBL/GenBank/DDBJ databases">
        <authorList>
            <person name="Rodrigo-Torres L."/>
            <person name="Arahal R. D."/>
            <person name="Lucena T."/>
        </authorList>
    </citation>
    <scope>NUCLEOTIDE SEQUENCE [LARGE SCALE GENOMIC DNA]</scope>
    <source>
        <strain evidence="2 3">CECT 9623</strain>
    </source>
</reference>
<name>A0ABN7R8M8_9BACT</name>
<feature type="transmembrane region" description="Helical" evidence="1">
    <location>
        <begin position="76"/>
        <end position="97"/>
    </location>
</feature>
<keyword evidence="1" id="KW-1133">Transmembrane helix</keyword>
<dbReference type="InterPro" id="IPR025250">
    <property type="entry name" value="DUF4199"/>
</dbReference>
<accession>A0ABN7R8M8</accession>
<feature type="transmembrane region" description="Helical" evidence="1">
    <location>
        <begin position="5"/>
        <end position="26"/>
    </location>
</feature>
<keyword evidence="1" id="KW-0472">Membrane</keyword>
<gene>
    <name evidence="2" type="ORF">DYBT9623_00825</name>
</gene>
<dbReference type="Proteomes" id="UP000679725">
    <property type="component" value="Unassembled WGS sequence"/>
</dbReference>
<evidence type="ECO:0000256" key="1">
    <source>
        <dbReference type="SAM" id="Phobius"/>
    </source>
</evidence>
<evidence type="ECO:0008006" key="4">
    <source>
        <dbReference type="Google" id="ProtNLM"/>
    </source>
</evidence>
<dbReference type="EMBL" id="CAJRAU010000001">
    <property type="protein sequence ID" value="CAG5068097.1"/>
    <property type="molecule type" value="Genomic_DNA"/>
</dbReference>
<comment type="caution">
    <text evidence="2">The sequence shown here is derived from an EMBL/GenBank/DDBJ whole genome shotgun (WGS) entry which is preliminary data.</text>
</comment>
<protein>
    <recommendedName>
        <fullName evidence="4">DUF4199 domain-containing protein</fullName>
    </recommendedName>
</protein>
<keyword evidence="3" id="KW-1185">Reference proteome</keyword>
<dbReference type="RefSeq" id="WP_229254509.1">
    <property type="nucleotide sequence ID" value="NZ_CAJRAU010000001.1"/>
</dbReference>